<feature type="region of interest" description="Disordered" evidence="1">
    <location>
        <begin position="18"/>
        <end position="38"/>
    </location>
</feature>
<evidence type="ECO:0000256" key="1">
    <source>
        <dbReference type="SAM" id="MobiDB-lite"/>
    </source>
</evidence>
<organism evidence="2">
    <name type="scientific">Siphoviridae sp. ctrgt10</name>
    <dbReference type="NCBI Taxonomy" id="2826479"/>
    <lineage>
        <taxon>Viruses</taxon>
        <taxon>Duplodnaviria</taxon>
        <taxon>Heunggongvirae</taxon>
        <taxon>Uroviricota</taxon>
        <taxon>Caudoviricetes</taxon>
    </lineage>
</organism>
<reference evidence="2" key="1">
    <citation type="journal article" date="2021" name="Proc. Natl. Acad. Sci. U.S.A.">
        <title>A Catalog of Tens of Thousands of Viruses from Human Metagenomes Reveals Hidden Associations with Chronic Diseases.</title>
        <authorList>
            <person name="Tisza M.J."/>
            <person name="Buck C.B."/>
        </authorList>
    </citation>
    <scope>NUCLEOTIDE SEQUENCE</scope>
    <source>
        <strain evidence="2">Ctrgt10</strain>
    </source>
</reference>
<proteinExistence type="predicted"/>
<sequence length="38" mass="4880">MRNKNLCLKRDEQRSKPLNNFENDKFRRKYKKWQPKKI</sequence>
<feature type="compositionally biased region" description="Basic residues" evidence="1">
    <location>
        <begin position="26"/>
        <end position="38"/>
    </location>
</feature>
<accession>A0A8S5M7A1</accession>
<dbReference type="EMBL" id="BK014839">
    <property type="protein sequence ID" value="DAD78181.1"/>
    <property type="molecule type" value="Genomic_DNA"/>
</dbReference>
<evidence type="ECO:0000313" key="2">
    <source>
        <dbReference type="EMBL" id="DAD78181.1"/>
    </source>
</evidence>
<protein>
    <submittedName>
        <fullName evidence="2">Uncharacterized protein</fullName>
    </submittedName>
</protein>
<name>A0A8S5M7A1_9CAUD</name>